<evidence type="ECO:0000256" key="1">
    <source>
        <dbReference type="ARBA" id="ARBA00005340"/>
    </source>
</evidence>
<dbReference type="GO" id="GO:0003677">
    <property type="term" value="F:DNA binding"/>
    <property type="evidence" value="ECO:0007669"/>
    <property type="project" value="InterPro"/>
</dbReference>
<keyword evidence="6 7" id="KW-0234">DNA repair</keyword>
<comment type="caution">
    <text evidence="9">The sequence shown here is derived from an EMBL/GenBank/DDBJ whole genome shotgun (WGS) entry which is preliminary data.</text>
</comment>
<dbReference type="Gene3D" id="3.20.20.150">
    <property type="entry name" value="Divalent-metal-dependent TIM barrel enzymes"/>
    <property type="match status" value="1"/>
</dbReference>
<organism evidence="9">
    <name type="scientific">Muribaculaceae bacterium Z82</name>
    <dbReference type="NCBI Taxonomy" id="2304548"/>
    <lineage>
        <taxon>Bacteria</taxon>
        <taxon>Pseudomonadati</taxon>
        <taxon>Bacteroidota</taxon>
        <taxon>Bacteroidia</taxon>
        <taxon>Bacteroidales</taxon>
        <taxon>Muribaculaceae</taxon>
    </lineage>
</organism>
<dbReference type="InterPro" id="IPR013022">
    <property type="entry name" value="Xyl_isomerase-like_TIM-brl"/>
</dbReference>
<keyword evidence="4 7" id="KW-0378">Hydrolase</keyword>
<feature type="binding site" evidence="7">
    <location>
        <position position="211"/>
    </location>
    <ligand>
        <name>Zn(2+)</name>
        <dbReference type="ChEBI" id="CHEBI:29105"/>
        <label>2</label>
    </ligand>
</feature>
<dbReference type="InterPro" id="IPR001719">
    <property type="entry name" value="AP_endonuc_2"/>
</dbReference>
<dbReference type="InterPro" id="IPR036237">
    <property type="entry name" value="Xyl_isomerase-like_sf"/>
</dbReference>
<evidence type="ECO:0000256" key="7">
    <source>
        <dbReference type="HAMAP-Rule" id="MF_00152"/>
    </source>
</evidence>
<feature type="binding site" evidence="7">
    <location>
        <position position="256"/>
    </location>
    <ligand>
        <name>Zn(2+)</name>
        <dbReference type="ChEBI" id="CHEBI:29105"/>
        <label>2</label>
    </ligand>
</feature>
<dbReference type="SUPFAM" id="SSF51658">
    <property type="entry name" value="Xylose isomerase-like"/>
    <property type="match status" value="1"/>
</dbReference>
<dbReference type="PANTHER" id="PTHR21445:SF0">
    <property type="entry name" value="APURINIC-APYRIMIDINIC ENDONUCLEASE"/>
    <property type="match status" value="1"/>
</dbReference>
<comment type="function">
    <text evidence="7">Endonuclease IV plays a role in DNA repair. It cleaves phosphodiester bonds at apurinic or apyrimidinic (AP) sites, generating a 3'-hydroxyl group and a 5'-terminal sugar phosphate.</text>
</comment>
<gene>
    <name evidence="7" type="primary">nfo</name>
    <name evidence="9" type="ORF">D1639_04240</name>
</gene>
<dbReference type="EC" id="3.1.21.2" evidence="7"/>
<comment type="caution">
    <text evidence="7">Lacks conserved residue(s) required for the propagation of feature annotation.</text>
</comment>
<evidence type="ECO:0000256" key="6">
    <source>
        <dbReference type="ARBA" id="ARBA00023204"/>
    </source>
</evidence>
<keyword evidence="2 7" id="KW-0479">Metal-binding</keyword>
<keyword evidence="5 7" id="KW-0862">Zinc</keyword>
<dbReference type="EMBL" id="QWKH01000019">
    <property type="protein sequence ID" value="NBI34253.1"/>
    <property type="molecule type" value="Genomic_DNA"/>
</dbReference>
<sequence length="284" mass="30738">MLTIGCHLSTKEGYLFMAREAVSIGANTFQYFTRNPRGGAARAIDLKDIEAYKAYASQHGIGRICGYAPYDVEPASTDVKRRDFTLMVLAEDLARLEDIPGQFYLVRPGSAPGCSVEQAIANVSDALNKTLAATQTTTVLLDTMAGEGHQVGWRFEQLAAMIDGVKLKDKLGVCLDASAVWAAGYDIVGNLRGVLDDFDRTVGLGRLLAVHLNDSKEALGSRVDRHAPIGEGSIGFDALAALAADPRLAHAAFYLEEPHSTLVTYERDIARFRKAYDQARAGAR</sequence>
<feature type="binding site" evidence="7">
    <location>
        <position position="226"/>
    </location>
    <ligand>
        <name>Zn(2+)</name>
        <dbReference type="ChEBI" id="CHEBI:29105"/>
        <label>3</label>
    </ligand>
</feature>
<dbReference type="PROSITE" id="PS00731">
    <property type="entry name" value="AP_NUCLEASE_F2_3"/>
    <property type="match status" value="1"/>
</dbReference>
<keyword evidence="7" id="KW-0255">Endonuclease</keyword>
<dbReference type="Pfam" id="PF01261">
    <property type="entry name" value="AP_endonuc_2"/>
    <property type="match status" value="1"/>
</dbReference>
<dbReference type="GO" id="GO:0008270">
    <property type="term" value="F:zinc ion binding"/>
    <property type="evidence" value="ECO:0007669"/>
    <property type="project" value="UniProtKB-UniRule"/>
</dbReference>
<keyword evidence="7" id="KW-0540">Nuclease</keyword>
<dbReference type="PROSITE" id="PS51432">
    <property type="entry name" value="AP_NUCLEASE_F2_4"/>
    <property type="match status" value="1"/>
</dbReference>
<dbReference type="AlphaFoldDB" id="A0A7C9KAJ6"/>
<evidence type="ECO:0000256" key="4">
    <source>
        <dbReference type="ARBA" id="ARBA00022801"/>
    </source>
</evidence>
<dbReference type="InterPro" id="IPR018246">
    <property type="entry name" value="AP_endonuc_F2_Zn_BS"/>
</dbReference>
<dbReference type="GO" id="GO:0006284">
    <property type="term" value="P:base-excision repair"/>
    <property type="evidence" value="ECO:0007669"/>
    <property type="project" value="TreeGrafter"/>
</dbReference>
<dbReference type="CDD" id="cd00019">
    <property type="entry name" value="AP2Ec"/>
    <property type="match status" value="1"/>
</dbReference>
<evidence type="ECO:0000259" key="8">
    <source>
        <dbReference type="Pfam" id="PF01261"/>
    </source>
</evidence>
<dbReference type="GO" id="GO:0008833">
    <property type="term" value="F:deoxyribonuclease IV (phage-T4-induced) activity"/>
    <property type="evidence" value="ECO:0007669"/>
    <property type="project" value="UniProtKB-UniRule"/>
</dbReference>
<dbReference type="NCBIfam" id="TIGR00587">
    <property type="entry name" value="nfo"/>
    <property type="match status" value="1"/>
</dbReference>
<reference evidence="9" key="1">
    <citation type="submission" date="2018-08" db="EMBL/GenBank/DDBJ databases">
        <title>Murine metabolic-syndrome-specific gut microbial biobank.</title>
        <authorList>
            <person name="Liu C."/>
        </authorList>
    </citation>
    <scope>NUCLEOTIDE SEQUENCE [LARGE SCALE GENOMIC DNA]</scope>
    <source>
        <strain evidence="9">Z82</strain>
    </source>
</reference>
<keyword evidence="3 7" id="KW-0227">DNA damage</keyword>
<accession>A0A7C9KAJ6</accession>
<comment type="similarity">
    <text evidence="1 7">Belongs to the AP endonuclease 2 family.</text>
</comment>
<dbReference type="SMART" id="SM00518">
    <property type="entry name" value="AP2Ec"/>
    <property type="match status" value="1"/>
</dbReference>
<dbReference type="GO" id="GO:0003906">
    <property type="term" value="F:DNA-(apurinic or apyrimidinic site) endonuclease activity"/>
    <property type="evidence" value="ECO:0007669"/>
    <property type="project" value="TreeGrafter"/>
</dbReference>
<feature type="binding site" evidence="7">
    <location>
        <position position="176"/>
    </location>
    <ligand>
        <name>Zn(2+)</name>
        <dbReference type="ChEBI" id="CHEBI:29105"/>
        <label>2</label>
    </ligand>
</feature>
<feature type="domain" description="Xylose isomerase-like TIM barrel" evidence="8">
    <location>
        <begin position="19"/>
        <end position="261"/>
    </location>
</feature>
<protein>
    <recommendedName>
        <fullName evidence="7">Probable endonuclease 4</fullName>
        <ecNumber evidence="7">3.1.21.2</ecNumber>
    </recommendedName>
    <alternativeName>
        <fullName evidence="7">Endodeoxyribonuclease IV</fullName>
    </alternativeName>
    <alternativeName>
        <fullName evidence="7">Endonuclease IV</fullName>
    </alternativeName>
</protein>
<evidence type="ECO:0000256" key="3">
    <source>
        <dbReference type="ARBA" id="ARBA00022763"/>
    </source>
</evidence>
<evidence type="ECO:0000313" key="9">
    <source>
        <dbReference type="EMBL" id="NBI34253.1"/>
    </source>
</evidence>
<dbReference type="GO" id="GO:0008081">
    <property type="term" value="F:phosphoric diester hydrolase activity"/>
    <property type="evidence" value="ECO:0007669"/>
    <property type="project" value="TreeGrafter"/>
</dbReference>
<dbReference type="PANTHER" id="PTHR21445">
    <property type="entry name" value="ENDONUCLEASE IV ENDODEOXYRIBONUCLEASE IV"/>
    <property type="match status" value="1"/>
</dbReference>
<evidence type="ECO:0000256" key="2">
    <source>
        <dbReference type="ARBA" id="ARBA00022723"/>
    </source>
</evidence>
<comment type="cofactor">
    <cofactor evidence="7">
        <name>Zn(2+)</name>
        <dbReference type="ChEBI" id="CHEBI:29105"/>
    </cofactor>
    <text evidence="7">Binds 3 Zn(2+) ions.</text>
</comment>
<proteinExistence type="inferred from homology"/>
<feature type="binding site" evidence="7">
    <location>
        <position position="224"/>
    </location>
    <ligand>
        <name>Zn(2+)</name>
        <dbReference type="ChEBI" id="CHEBI:29105"/>
        <label>3</label>
    </ligand>
</feature>
<comment type="catalytic activity">
    <reaction evidence="7">
        <text>Endonucleolytic cleavage to 5'-phosphooligonucleotide end-products.</text>
        <dbReference type="EC" id="3.1.21.2"/>
    </reaction>
</comment>
<evidence type="ECO:0000256" key="5">
    <source>
        <dbReference type="ARBA" id="ARBA00022833"/>
    </source>
</evidence>
<name>A0A7C9KAJ6_9BACT</name>
<dbReference type="HAMAP" id="MF_00152">
    <property type="entry name" value="Nfo"/>
    <property type="match status" value="1"/>
</dbReference>